<gene>
    <name evidence="2" type="ORF">COX35_01085</name>
</gene>
<evidence type="ECO:0000256" key="1">
    <source>
        <dbReference type="SAM" id="Phobius"/>
    </source>
</evidence>
<organism evidence="2 3">
    <name type="scientific">Candidatus Nealsonbacteria bacterium CG23_combo_of_CG06-09_8_20_14_all_37_18</name>
    <dbReference type="NCBI Taxonomy" id="1974720"/>
    <lineage>
        <taxon>Bacteria</taxon>
        <taxon>Candidatus Nealsoniibacteriota</taxon>
    </lineage>
</organism>
<evidence type="ECO:0008006" key="4">
    <source>
        <dbReference type="Google" id="ProtNLM"/>
    </source>
</evidence>
<keyword evidence="1" id="KW-1133">Transmembrane helix</keyword>
<dbReference type="EMBL" id="PCRQ01000024">
    <property type="protein sequence ID" value="PIP24361.1"/>
    <property type="molecule type" value="Genomic_DNA"/>
</dbReference>
<keyword evidence="1" id="KW-0472">Membrane</keyword>
<proteinExistence type="predicted"/>
<accession>A0A2G9Z0X4</accession>
<name>A0A2G9Z0X4_9BACT</name>
<comment type="caution">
    <text evidence="2">The sequence shown here is derived from an EMBL/GenBank/DDBJ whole genome shotgun (WGS) entry which is preliminary data.</text>
</comment>
<keyword evidence="1" id="KW-0812">Transmembrane</keyword>
<reference evidence="2 3" key="1">
    <citation type="submission" date="2017-09" db="EMBL/GenBank/DDBJ databases">
        <title>Depth-based differentiation of microbial function through sediment-hosted aquifers and enrichment of novel symbionts in the deep terrestrial subsurface.</title>
        <authorList>
            <person name="Probst A.J."/>
            <person name="Ladd B."/>
            <person name="Jarett J.K."/>
            <person name="Geller-Mcgrath D.E."/>
            <person name="Sieber C.M."/>
            <person name="Emerson J.B."/>
            <person name="Anantharaman K."/>
            <person name="Thomas B.C."/>
            <person name="Malmstrom R."/>
            <person name="Stieglmeier M."/>
            <person name="Klingl A."/>
            <person name="Woyke T."/>
            <person name="Ryan C.M."/>
            <person name="Banfield J.F."/>
        </authorList>
    </citation>
    <scope>NUCLEOTIDE SEQUENCE [LARGE SCALE GENOMIC DNA]</scope>
    <source>
        <strain evidence="2">CG23_combo_of_CG06-09_8_20_14_all_37_18</strain>
    </source>
</reference>
<evidence type="ECO:0000313" key="3">
    <source>
        <dbReference type="Proteomes" id="UP000229952"/>
    </source>
</evidence>
<feature type="transmembrane region" description="Helical" evidence="1">
    <location>
        <begin position="20"/>
        <end position="40"/>
    </location>
</feature>
<protein>
    <recommendedName>
        <fullName evidence="4">Glycosyl hydrolase-like 10 domain-containing protein</fullName>
    </recommendedName>
</protein>
<evidence type="ECO:0000313" key="2">
    <source>
        <dbReference type="EMBL" id="PIP24361.1"/>
    </source>
</evidence>
<sequence length="405" mass="47227">MNLYTPRKTVSFWKKPVPFFEAVGLLIILSIILTTVVLIISSRISHIALDVSANISNTKIPPHEKRHRYSPEEKWQFRPRPLSVQKMKTQGCVTDGFLSSYGKKYADDLVELIKRSECYYLHRALETWLVPPDFYFAKEMMQKIDRPNIVYGMFIAEALNEKAKYYNEDEERYFDFRKMCRKGSTGAWGFRTCKPSFEKEEYRSYLRYITRKAMDIGIQSFLFGQIFLQESNGPDSITPEIVKEMRDYAKEKNLQIFIGAQTNNIISENYLKIFDYIEGGVGIDSEGHIEDGPCLSKRGSCWALLWHENFASKANNVFLHLDWSGIKSDDMDIFARMDAETRAKTLENLYKYFTEKNMAFLMPYFAVLDKTNNGCYGPKKSFYSPDMRYSCRDEKAINKILKSKP</sequence>
<dbReference type="Proteomes" id="UP000229952">
    <property type="component" value="Unassembled WGS sequence"/>
</dbReference>
<dbReference type="AlphaFoldDB" id="A0A2G9Z0X4"/>